<accession>A0ABV7WRI7</accession>
<protein>
    <recommendedName>
        <fullName evidence="2">histidine kinase</fullName>
        <ecNumber evidence="2">2.7.13.3</ecNumber>
    </recommendedName>
</protein>
<evidence type="ECO:0000256" key="3">
    <source>
        <dbReference type="ARBA" id="ARBA00022553"/>
    </source>
</evidence>
<dbReference type="Gene3D" id="3.30.565.10">
    <property type="entry name" value="Histidine kinase-like ATPase, C-terminal domain"/>
    <property type="match status" value="1"/>
</dbReference>
<gene>
    <name evidence="5" type="ORF">ACFOND_09145</name>
</gene>
<name>A0ABV7WRI7_9GAMM</name>
<dbReference type="RefSeq" id="WP_290283188.1">
    <property type="nucleotide sequence ID" value="NZ_JAUFQI010000001.1"/>
</dbReference>
<dbReference type="Gene3D" id="3.30.450.40">
    <property type="match status" value="1"/>
</dbReference>
<evidence type="ECO:0000259" key="4">
    <source>
        <dbReference type="PROSITE" id="PS50109"/>
    </source>
</evidence>
<dbReference type="InterPro" id="IPR003661">
    <property type="entry name" value="HisK_dim/P_dom"/>
</dbReference>
<feature type="domain" description="Histidine kinase" evidence="4">
    <location>
        <begin position="221"/>
        <end position="447"/>
    </location>
</feature>
<dbReference type="EC" id="2.7.13.3" evidence="2"/>
<proteinExistence type="predicted"/>
<reference evidence="6" key="1">
    <citation type="journal article" date="2019" name="Int. J. Syst. Evol. Microbiol.">
        <title>The Global Catalogue of Microorganisms (GCM) 10K type strain sequencing project: providing services to taxonomists for standard genome sequencing and annotation.</title>
        <authorList>
            <consortium name="The Broad Institute Genomics Platform"/>
            <consortium name="The Broad Institute Genome Sequencing Center for Infectious Disease"/>
            <person name="Wu L."/>
            <person name="Ma J."/>
        </authorList>
    </citation>
    <scope>NUCLEOTIDE SEQUENCE [LARGE SCALE GENOMIC DNA]</scope>
    <source>
        <strain evidence="6">CECT 8288</strain>
    </source>
</reference>
<dbReference type="InterPro" id="IPR003594">
    <property type="entry name" value="HATPase_dom"/>
</dbReference>
<dbReference type="Proteomes" id="UP001595710">
    <property type="component" value="Unassembled WGS sequence"/>
</dbReference>
<evidence type="ECO:0000313" key="5">
    <source>
        <dbReference type="EMBL" id="MFC3701802.1"/>
    </source>
</evidence>
<dbReference type="SMART" id="SM00387">
    <property type="entry name" value="HATPase_c"/>
    <property type="match status" value="1"/>
</dbReference>
<dbReference type="Gene3D" id="1.10.287.130">
    <property type="match status" value="1"/>
</dbReference>
<organism evidence="5 6">
    <name type="scientific">Reinekea marina</name>
    <dbReference type="NCBI Taxonomy" id="1310421"/>
    <lineage>
        <taxon>Bacteria</taxon>
        <taxon>Pseudomonadati</taxon>
        <taxon>Pseudomonadota</taxon>
        <taxon>Gammaproteobacteria</taxon>
        <taxon>Oceanospirillales</taxon>
        <taxon>Saccharospirillaceae</taxon>
        <taxon>Reinekea</taxon>
    </lineage>
</organism>
<sequence>MQLNSSEQPSVDLHWLLSEAEHAFAHCKNLDDICHEAVQISLNVLCIDRAGILLLSDDQTKVKGTWGTDKNGQIKDEHDLEMSLYDNHWMKDSLEQKGALIVKENIPLTSYDKEVGTGWNAIVSIWHGEKPIGWFACDNLIKGAPMTAHLKDVIAVFGTIFGQWYIRKRTEMELHELTDTLEQQIYEKTSELQATIDSLSSTQSELVDTEKANALSHFTAGVAHEINNPISFIKSNLSYIGKVSSKVLESIEALNLDSLNKPSQMLKEVDQVIDESVEGLDRVSDIVSLLQPLNKLADEEPQVFDVKSSIEFYIMSLEEGSEYVDLILPDEPISVCLPLQVFTLALDNIVRNAVYAVKDKANPKISVYYFKDELNFGVSVLDNGVGITEEDLPNIFNAFFTTKPVGEGVGLGLALSENLLKMVNGAVKAKSVLNESTEFTMLFPKEVVVNE</sequence>
<dbReference type="PANTHER" id="PTHR43065">
    <property type="entry name" value="SENSOR HISTIDINE KINASE"/>
    <property type="match status" value="1"/>
</dbReference>
<dbReference type="InterPro" id="IPR004358">
    <property type="entry name" value="Sig_transdc_His_kin-like_C"/>
</dbReference>
<keyword evidence="5" id="KW-0808">Transferase</keyword>
<keyword evidence="6" id="KW-1185">Reference proteome</keyword>
<dbReference type="Pfam" id="PF02518">
    <property type="entry name" value="HATPase_c"/>
    <property type="match status" value="1"/>
</dbReference>
<dbReference type="PANTHER" id="PTHR43065:SF50">
    <property type="entry name" value="HISTIDINE KINASE"/>
    <property type="match status" value="1"/>
</dbReference>
<dbReference type="CDD" id="cd00082">
    <property type="entry name" value="HisKA"/>
    <property type="match status" value="1"/>
</dbReference>
<evidence type="ECO:0000313" key="6">
    <source>
        <dbReference type="Proteomes" id="UP001595710"/>
    </source>
</evidence>
<dbReference type="InterPro" id="IPR036890">
    <property type="entry name" value="HATPase_C_sf"/>
</dbReference>
<dbReference type="InterPro" id="IPR036097">
    <property type="entry name" value="HisK_dim/P_sf"/>
</dbReference>
<dbReference type="InterPro" id="IPR029016">
    <property type="entry name" value="GAF-like_dom_sf"/>
</dbReference>
<comment type="caution">
    <text evidence="5">The sequence shown here is derived from an EMBL/GenBank/DDBJ whole genome shotgun (WGS) entry which is preliminary data.</text>
</comment>
<evidence type="ECO:0000256" key="2">
    <source>
        <dbReference type="ARBA" id="ARBA00012438"/>
    </source>
</evidence>
<dbReference type="SUPFAM" id="SSF55874">
    <property type="entry name" value="ATPase domain of HSP90 chaperone/DNA topoisomerase II/histidine kinase"/>
    <property type="match status" value="1"/>
</dbReference>
<keyword evidence="5" id="KW-0418">Kinase</keyword>
<evidence type="ECO:0000256" key="1">
    <source>
        <dbReference type="ARBA" id="ARBA00000085"/>
    </source>
</evidence>
<dbReference type="InterPro" id="IPR005467">
    <property type="entry name" value="His_kinase_dom"/>
</dbReference>
<dbReference type="EMBL" id="JBHRYN010000011">
    <property type="protein sequence ID" value="MFC3701802.1"/>
    <property type="molecule type" value="Genomic_DNA"/>
</dbReference>
<dbReference type="SUPFAM" id="SSF55781">
    <property type="entry name" value="GAF domain-like"/>
    <property type="match status" value="1"/>
</dbReference>
<dbReference type="GO" id="GO:0016301">
    <property type="term" value="F:kinase activity"/>
    <property type="evidence" value="ECO:0007669"/>
    <property type="project" value="UniProtKB-KW"/>
</dbReference>
<keyword evidence="3" id="KW-0597">Phosphoprotein</keyword>
<comment type="catalytic activity">
    <reaction evidence="1">
        <text>ATP + protein L-histidine = ADP + protein N-phospho-L-histidine.</text>
        <dbReference type="EC" id="2.7.13.3"/>
    </reaction>
</comment>
<dbReference type="SUPFAM" id="SSF47384">
    <property type="entry name" value="Homodimeric domain of signal transducing histidine kinase"/>
    <property type="match status" value="1"/>
</dbReference>
<dbReference type="PRINTS" id="PR00344">
    <property type="entry name" value="BCTRLSENSOR"/>
</dbReference>
<dbReference type="PROSITE" id="PS50109">
    <property type="entry name" value="HIS_KIN"/>
    <property type="match status" value="1"/>
</dbReference>